<protein>
    <submittedName>
        <fullName evidence="3">Uncharacterized protein</fullName>
    </submittedName>
</protein>
<keyword evidence="2" id="KW-0732">Signal</keyword>
<keyword evidence="4" id="KW-1185">Reference proteome</keyword>
<feature type="compositionally biased region" description="Basic and acidic residues" evidence="1">
    <location>
        <begin position="47"/>
        <end position="60"/>
    </location>
</feature>
<dbReference type="EMBL" id="CAJPDQ010000013">
    <property type="protein sequence ID" value="CAF9918741.1"/>
    <property type="molecule type" value="Genomic_DNA"/>
</dbReference>
<organism evidence="3 4">
    <name type="scientific">Gomphillus americanus</name>
    <dbReference type="NCBI Taxonomy" id="1940652"/>
    <lineage>
        <taxon>Eukaryota</taxon>
        <taxon>Fungi</taxon>
        <taxon>Dikarya</taxon>
        <taxon>Ascomycota</taxon>
        <taxon>Pezizomycotina</taxon>
        <taxon>Lecanoromycetes</taxon>
        <taxon>OSLEUM clade</taxon>
        <taxon>Ostropomycetidae</taxon>
        <taxon>Ostropales</taxon>
        <taxon>Graphidaceae</taxon>
        <taxon>Gomphilloideae</taxon>
        <taxon>Gomphillus</taxon>
    </lineage>
</organism>
<accession>A0A8H3FDA8</accession>
<name>A0A8H3FDA8_9LECA</name>
<feature type="chain" id="PRO_5034046412" evidence="2">
    <location>
        <begin position="18"/>
        <end position="274"/>
    </location>
</feature>
<dbReference type="Proteomes" id="UP000664169">
    <property type="component" value="Unassembled WGS sequence"/>
</dbReference>
<dbReference type="AlphaFoldDB" id="A0A8H3FDA8"/>
<feature type="compositionally biased region" description="Polar residues" evidence="1">
    <location>
        <begin position="264"/>
        <end position="274"/>
    </location>
</feature>
<sequence length="274" mass="29060">MWLVLYVLCTFVISVTAHTSAKLYLPSLQTRQYQGLSDYPLLQVRTDGAKRRASSEDSKGQAKIQKTNPARSGSPPGSPPHQQQRSGGGNSSPKSGSAKDKSPSPYEFSTYSTTSSDLETAGYTNTVKATIRGPGTLSMKPGANSAIVVDNDSRLTQKVRAPVVKTKVSPKTAEHQSSFSQVVAKGNRVKATVQPESGSGILEAWGTEGQQRMTVLPGQKRTMIANAVLNEYGDPARRARIKTTLPDGGKIRAKAGPIPGLGPDTSSDTDSSQA</sequence>
<comment type="caution">
    <text evidence="3">The sequence shown here is derived from an EMBL/GenBank/DDBJ whole genome shotgun (WGS) entry which is preliminary data.</text>
</comment>
<evidence type="ECO:0000256" key="2">
    <source>
        <dbReference type="SAM" id="SignalP"/>
    </source>
</evidence>
<reference evidence="3" key="1">
    <citation type="submission" date="2021-03" db="EMBL/GenBank/DDBJ databases">
        <authorList>
            <person name="Tagirdzhanova G."/>
        </authorList>
    </citation>
    <scope>NUCLEOTIDE SEQUENCE</scope>
</reference>
<evidence type="ECO:0000313" key="4">
    <source>
        <dbReference type="Proteomes" id="UP000664169"/>
    </source>
</evidence>
<evidence type="ECO:0000313" key="3">
    <source>
        <dbReference type="EMBL" id="CAF9918741.1"/>
    </source>
</evidence>
<proteinExistence type="predicted"/>
<gene>
    <name evidence="3" type="ORF">GOMPHAMPRED_001615</name>
</gene>
<evidence type="ECO:0000256" key="1">
    <source>
        <dbReference type="SAM" id="MobiDB-lite"/>
    </source>
</evidence>
<feature type="region of interest" description="Disordered" evidence="1">
    <location>
        <begin position="243"/>
        <end position="274"/>
    </location>
</feature>
<feature type="signal peptide" evidence="2">
    <location>
        <begin position="1"/>
        <end position="17"/>
    </location>
</feature>
<feature type="compositionally biased region" description="Low complexity" evidence="1">
    <location>
        <begin position="71"/>
        <end position="96"/>
    </location>
</feature>
<feature type="region of interest" description="Disordered" evidence="1">
    <location>
        <begin position="47"/>
        <end position="115"/>
    </location>
</feature>